<name>A0A9E2BFS2_PSYF1</name>
<gene>
    <name evidence="5" type="primary">appA_1</name>
    <name evidence="5" type="ORF">DDT42_00552</name>
</gene>
<evidence type="ECO:0000256" key="2">
    <source>
        <dbReference type="ARBA" id="ARBA00022448"/>
    </source>
</evidence>
<dbReference type="InterPro" id="IPR039424">
    <property type="entry name" value="SBP_5"/>
</dbReference>
<dbReference type="InterPro" id="IPR000914">
    <property type="entry name" value="SBP_5_dom"/>
</dbReference>
<dbReference type="Gene3D" id="3.10.105.10">
    <property type="entry name" value="Dipeptide-binding Protein, Domain 3"/>
    <property type="match status" value="1"/>
</dbReference>
<dbReference type="CDD" id="cd08513">
    <property type="entry name" value="PBP2_thermophilic_Hb8_like"/>
    <property type="match status" value="1"/>
</dbReference>
<dbReference type="GO" id="GO:0015833">
    <property type="term" value="P:peptide transport"/>
    <property type="evidence" value="ECO:0007669"/>
    <property type="project" value="TreeGrafter"/>
</dbReference>
<evidence type="ECO:0000313" key="6">
    <source>
        <dbReference type="Proteomes" id="UP000811545"/>
    </source>
</evidence>
<reference evidence="5 6" key="1">
    <citation type="journal article" date="2021" name="bioRxiv">
        <title>Unique metabolic strategies in Hadean analogues reveal hints for primordial physiology.</title>
        <authorList>
            <person name="Nobu M.K."/>
            <person name="Nakai R."/>
            <person name="Tamazawa S."/>
            <person name="Mori H."/>
            <person name="Toyoda A."/>
            <person name="Ijiri A."/>
            <person name="Suzuki S."/>
            <person name="Kurokawa K."/>
            <person name="Kamagata Y."/>
            <person name="Tamaki H."/>
        </authorList>
    </citation>
    <scope>NUCLEOTIDE SEQUENCE [LARGE SCALE GENOMIC DNA]</scope>
    <source>
        <strain evidence="5">BS525</strain>
    </source>
</reference>
<dbReference type="Proteomes" id="UP000811545">
    <property type="component" value="Unassembled WGS sequence"/>
</dbReference>
<dbReference type="PANTHER" id="PTHR30290:SF9">
    <property type="entry name" value="OLIGOPEPTIDE-BINDING PROTEIN APPA"/>
    <property type="match status" value="1"/>
</dbReference>
<evidence type="ECO:0000256" key="3">
    <source>
        <dbReference type="ARBA" id="ARBA00022729"/>
    </source>
</evidence>
<dbReference type="InterPro" id="IPR001119">
    <property type="entry name" value="SLH_dom"/>
</dbReference>
<evidence type="ECO:0000256" key="1">
    <source>
        <dbReference type="ARBA" id="ARBA00005695"/>
    </source>
</evidence>
<dbReference type="SUPFAM" id="SSF53850">
    <property type="entry name" value="Periplasmic binding protein-like II"/>
    <property type="match status" value="1"/>
</dbReference>
<dbReference type="Gene3D" id="3.40.190.10">
    <property type="entry name" value="Periplasmic binding protein-like II"/>
    <property type="match status" value="1"/>
</dbReference>
<dbReference type="PANTHER" id="PTHR30290">
    <property type="entry name" value="PERIPLASMIC BINDING COMPONENT OF ABC TRANSPORTER"/>
    <property type="match status" value="1"/>
</dbReference>
<dbReference type="PROSITE" id="PS51272">
    <property type="entry name" value="SLH"/>
    <property type="match status" value="2"/>
</dbReference>
<feature type="domain" description="SLH" evidence="4">
    <location>
        <begin position="89"/>
        <end position="152"/>
    </location>
</feature>
<dbReference type="Pfam" id="PF00496">
    <property type="entry name" value="SBP_bac_5"/>
    <property type="match status" value="1"/>
</dbReference>
<keyword evidence="2" id="KW-0813">Transport</keyword>
<evidence type="ECO:0000313" key="5">
    <source>
        <dbReference type="EMBL" id="MBT9144707.1"/>
    </source>
</evidence>
<proteinExistence type="inferred from homology"/>
<dbReference type="Pfam" id="PF00395">
    <property type="entry name" value="SLH"/>
    <property type="match status" value="2"/>
</dbReference>
<feature type="domain" description="SLH" evidence="4">
    <location>
        <begin position="27"/>
        <end position="88"/>
    </location>
</feature>
<protein>
    <submittedName>
        <fullName evidence="5">Oligopeptide-binding protein AppA</fullName>
    </submittedName>
</protein>
<dbReference type="EMBL" id="QLTW01000017">
    <property type="protein sequence ID" value="MBT9144707.1"/>
    <property type="molecule type" value="Genomic_DNA"/>
</dbReference>
<evidence type="ECO:0000259" key="4">
    <source>
        <dbReference type="PROSITE" id="PS51272"/>
    </source>
</evidence>
<dbReference type="AlphaFoldDB" id="A0A9E2BFS2"/>
<sequence>MKRVFTLLLIILFLVPLGQVKNIPEVYSQIAFKDSIGHSFEFEITRLREQGYLKGFPDGTFRPNAFINRAEVAVLIARARKLPSPNITNHLPFKDVSPTHWANSYIQAVYQAKLMQGYPDGTFKPERSLSRAELAVILGIAKGLGNEANKVEEYVFWSNDEHAIPSWAAGFLTLAYYPEHQFLTYRPGRLVAANARSTRGEFAYGLHSLIYPPKTGSRLNIVMNHEPDTLSTWTGFTTAMHHLLGAINIPAIGRGENWVLYPGYLKDIPSVENGQWKITGSGQMELTFTIRENLLWSNGNKATIDEWAYAFAVFMDPQTPVRSRVIEEKIDLTKGSGGYGIRGFEVLNQHQIKFYYNEIDWRANIMPPGGGLYFKGHLEPAFRKMKDTGIIDHFVRDENLSRKPIGMGPYRILDWRPGMHMVMERNPFYAWGNPLTDRLIIRFIPDTTALLAHTISGRTVDVAIMGITFDQALALEARPPAHLRVFFSPGTLVEHIAFNLDNPILSDLRVRKALAYSLDREKIIREFYGNRVELAHSFFNTRHWAYDGTVLTRYNFDPEKARNLLEEAGWRVGPGGIRVKDGIRLSVELRTTSGHALRERIQLFIQQQWRDVGVEMLIRNLPSTVFFSRTHYTMRAWPSMLLLAMPFEPLFMGETVWREDQIPTNKNNWLGSNIYGYRNTEVTNALKKAEMELSEAERRRLLSLVQKEVSDELPIFPLFYTVGVSVHKNNLVNYRPLGLGPITWNIHYWYFR</sequence>
<organism evidence="5 6">
    <name type="scientific">Psychracetigena formicireducens</name>
    <dbReference type="NCBI Taxonomy" id="2986056"/>
    <lineage>
        <taxon>Bacteria</taxon>
        <taxon>Bacillati</taxon>
        <taxon>Candidatus Lithacetigenota</taxon>
        <taxon>Candidatus Psychracetigena</taxon>
    </lineage>
</organism>
<dbReference type="GO" id="GO:1904680">
    <property type="term" value="F:peptide transmembrane transporter activity"/>
    <property type="evidence" value="ECO:0007669"/>
    <property type="project" value="TreeGrafter"/>
</dbReference>
<accession>A0A9E2BFS2</accession>
<comment type="similarity">
    <text evidence="1">Belongs to the bacterial solute-binding protein 5 family.</text>
</comment>
<keyword evidence="3" id="KW-0732">Signal</keyword>
<comment type="caution">
    <text evidence="5">The sequence shown here is derived from an EMBL/GenBank/DDBJ whole genome shotgun (WGS) entry which is preliminary data.</text>
</comment>
<dbReference type="Gene3D" id="3.90.76.10">
    <property type="entry name" value="Dipeptide-binding Protein, Domain 1"/>
    <property type="match status" value="1"/>
</dbReference>